<dbReference type="GO" id="GO:0030170">
    <property type="term" value="F:pyridoxal phosphate binding"/>
    <property type="evidence" value="ECO:0007669"/>
    <property type="project" value="UniProtKB-UniRule"/>
</dbReference>
<dbReference type="GO" id="GO:0006534">
    <property type="term" value="P:cysteine metabolic process"/>
    <property type="evidence" value="ECO:0007669"/>
    <property type="project" value="UniProtKB-UniRule"/>
</dbReference>
<dbReference type="PROSITE" id="PS00595">
    <property type="entry name" value="AA_TRANSFER_CLASS_5"/>
    <property type="match status" value="1"/>
</dbReference>
<comment type="catalytic activity">
    <reaction evidence="6 8">
        <text>(sulfur carrier)-H + L-cysteine = (sulfur carrier)-SH + L-alanine</text>
        <dbReference type="Rhea" id="RHEA:43892"/>
        <dbReference type="Rhea" id="RHEA-COMP:14737"/>
        <dbReference type="Rhea" id="RHEA-COMP:14739"/>
        <dbReference type="ChEBI" id="CHEBI:29917"/>
        <dbReference type="ChEBI" id="CHEBI:35235"/>
        <dbReference type="ChEBI" id="CHEBI:57972"/>
        <dbReference type="ChEBI" id="CHEBI:64428"/>
        <dbReference type="EC" id="2.8.1.7"/>
    </reaction>
</comment>
<evidence type="ECO:0000256" key="2">
    <source>
        <dbReference type="ARBA" id="ARBA00010447"/>
    </source>
</evidence>
<evidence type="ECO:0000256" key="6">
    <source>
        <dbReference type="ARBA" id="ARBA00050776"/>
    </source>
</evidence>
<comment type="cofactor">
    <cofactor evidence="1 7">
        <name>pyridoxal 5'-phosphate</name>
        <dbReference type="ChEBI" id="CHEBI:597326"/>
    </cofactor>
</comment>
<keyword evidence="5 8" id="KW-0663">Pyridoxal phosphate</keyword>
<comment type="function">
    <text evidence="8">Catalyzes the removal of elemental sulfur and selenium atoms from L-cysteine, L-cystine, L-selenocysteine, and L-selenocystine to produce L-alanine.</text>
</comment>
<dbReference type="EC" id="2.8.1.7" evidence="3 8"/>
<evidence type="ECO:0000256" key="1">
    <source>
        <dbReference type="ARBA" id="ARBA00001933"/>
    </source>
</evidence>
<dbReference type="AlphaFoldDB" id="A0A143DEQ2"/>
<name>A0A143DEQ2_9PROT</name>
<keyword evidence="10" id="KW-1185">Reference proteome</keyword>
<dbReference type="InterPro" id="IPR020578">
    <property type="entry name" value="Aminotrans_V_PyrdxlP_BS"/>
</dbReference>
<dbReference type="KEGG" id="hjo:AY555_07585"/>
<evidence type="ECO:0000313" key="10">
    <source>
        <dbReference type="Proteomes" id="UP000076066"/>
    </source>
</evidence>
<dbReference type="PANTHER" id="PTHR43586">
    <property type="entry name" value="CYSTEINE DESULFURASE"/>
    <property type="match status" value="1"/>
</dbReference>
<dbReference type="CDD" id="cd06453">
    <property type="entry name" value="SufS_like"/>
    <property type="match status" value="1"/>
</dbReference>
<dbReference type="InterPro" id="IPR015424">
    <property type="entry name" value="PyrdxlP-dep_Trfase"/>
</dbReference>
<sequence length="418" mass="45075">MTVAVTSTSAIVRPFDVEAIRADFPILSRTVHGKPLAYLDTGASAQKPAVVLDVMRRAYEEEYANVHRGAYWLSERSTLAYEAARRKVQEFLNAASEREIILTRGATEAINLVANSYGRAFLKPGDEIVLTELEHHSNIVPWQMLRDQLGLVLKVAPVCDDGSLDLDAFSDLLTPRTRLVAIAHVSNVLGTVLPVRDICSRAHAVGAVVLVDGCQGVVHQGVDVQELGCDFYVFSAHKLYGPTGVGVLWGRETLLDRMPPWMGGGDMISSVTFEKSEWASLPAKFEAGTPPIVQAIGLGAAIDYVAGIDRGAVLDHETDLLSFTMEALSDLGGLTVHGTTAGKAGLVAFSTTWAHPHDLATVLDRQGVCVRAGHHCAQPLMARLGVSSTTRASFGLYTNRADIDAFIKALCLARDLFE</sequence>
<dbReference type="Proteomes" id="UP000076066">
    <property type="component" value="Chromosome"/>
</dbReference>
<dbReference type="GO" id="GO:0031071">
    <property type="term" value="F:cysteine desulfurase activity"/>
    <property type="evidence" value="ECO:0007669"/>
    <property type="project" value="UniProtKB-UniRule"/>
</dbReference>
<dbReference type="EMBL" id="CP014525">
    <property type="protein sequence ID" value="AMW35059.1"/>
    <property type="molecule type" value="Genomic_DNA"/>
</dbReference>
<dbReference type="PANTHER" id="PTHR43586:SF8">
    <property type="entry name" value="CYSTEINE DESULFURASE 1, CHLOROPLASTIC"/>
    <property type="match status" value="1"/>
</dbReference>
<dbReference type="InterPro" id="IPR000192">
    <property type="entry name" value="Aminotrans_V_dom"/>
</dbReference>
<dbReference type="InterPro" id="IPR015421">
    <property type="entry name" value="PyrdxlP-dep_Trfase_major"/>
</dbReference>
<dbReference type="InterPro" id="IPR010970">
    <property type="entry name" value="Cys_dSase_SufS"/>
</dbReference>
<dbReference type="SUPFAM" id="SSF53383">
    <property type="entry name" value="PLP-dependent transferases"/>
    <property type="match status" value="1"/>
</dbReference>
<evidence type="ECO:0000256" key="3">
    <source>
        <dbReference type="ARBA" id="ARBA00012239"/>
    </source>
</evidence>
<organism evidence="9 10">
    <name type="scientific">Haematospirillum jordaniae</name>
    <dbReference type="NCBI Taxonomy" id="1549855"/>
    <lineage>
        <taxon>Bacteria</taxon>
        <taxon>Pseudomonadati</taxon>
        <taxon>Pseudomonadota</taxon>
        <taxon>Alphaproteobacteria</taxon>
        <taxon>Rhodospirillales</taxon>
        <taxon>Novispirillaceae</taxon>
        <taxon>Haematospirillum</taxon>
    </lineage>
</organism>
<dbReference type="RefSeq" id="WP_066135301.1">
    <property type="nucleotide sequence ID" value="NZ_CP014525.1"/>
</dbReference>
<comment type="similarity">
    <text evidence="2 8">Belongs to the class-V pyridoxal-phosphate-dependent aminotransferase family. Csd subfamily.</text>
</comment>
<dbReference type="Gene3D" id="3.40.640.10">
    <property type="entry name" value="Type I PLP-dependent aspartate aminotransferase-like (Major domain)"/>
    <property type="match status" value="1"/>
</dbReference>
<reference evidence="9 10" key="1">
    <citation type="submission" date="2016-02" db="EMBL/GenBank/DDBJ databases">
        <title>Complete Genome of H5569, the type strain of the newly described species Haematospirillium jordaniae.</title>
        <authorList>
            <person name="Nicholson A.C."/>
            <person name="Humrighouse B.W."/>
            <person name="Loparov V."/>
            <person name="McQuiston J.R."/>
        </authorList>
    </citation>
    <scope>NUCLEOTIDE SEQUENCE [LARGE SCALE GENOMIC DNA]</scope>
    <source>
        <strain evidence="9 10">H5569</strain>
    </source>
</reference>
<evidence type="ECO:0000256" key="8">
    <source>
        <dbReference type="RuleBase" id="RU004506"/>
    </source>
</evidence>
<accession>A0A143DEQ2</accession>
<dbReference type="InterPro" id="IPR015422">
    <property type="entry name" value="PyrdxlP-dep_Trfase_small"/>
</dbReference>
<dbReference type="GeneID" id="53317018"/>
<dbReference type="Pfam" id="PF00266">
    <property type="entry name" value="Aminotran_5"/>
    <property type="match status" value="1"/>
</dbReference>
<evidence type="ECO:0000256" key="4">
    <source>
        <dbReference type="ARBA" id="ARBA00022679"/>
    </source>
</evidence>
<dbReference type="OrthoDB" id="9804366at2"/>
<dbReference type="Gene3D" id="3.90.1150.10">
    <property type="entry name" value="Aspartate Aminotransferase, domain 1"/>
    <property type="match status" value="1"/>
</dbReference>
<keyword evidence="4 8" id="KW-0808">Transferase</keyword>
<gene>
    <name evidence="9" type="ORF">AY555_07585</name>
</gene>
<evidence type="ECO:0000313" key="9">
    <source>
        <dbReference type="EMBL" id="AMW35059.1"/>
    </source>
</evidence>
<proteinExistence type="inferred from homology"/>
<protein>
    <recommendedName>
        <fullName evidence="3 8">Cysteine desulfurase</fullName>
        <ecNumber evidence="3 8">2.8.1.7</ecNumber>
    </recommendedName>
</protein>
<evidence type="ECO:0000256" key="7">
    <source>
        <dbReference type="RuleBase" id="RU004504"/>
    </source>
</evidence>
<evidence type="ECO:0000256" key="5">
    <source>
        <dbReference type="ARBA" id="ARBA00022898"/>
    </source>
</evidence>
<dbReference type="STRING" id="1549855.AY555_07585"/>
<dbReference type="NCBIfam" id="TIGR01979">
    <property type="entry name" value="sufS"/>
    <property type="match status" value="1"/>
</dbReference>